<dbReference type="EMBL" id="LAZR01001260">
    <property type="protein sequence ID" value="KKN47728.1"/>
    <property type="molecule type" value="Genomic_DNA"/>
</dbReference>
<evidence type="ECO:0000313" key="4">
    <source>
        <dbReference type="EMBL" id="KKN47728.1"/>
    </source>
</evidence>
<reference evidence="4" key="1">
    <citation type="journal article" date="2015" name="Nature">
        <title>Complex archaea that bridge the gap between prokaryotes and eukaryotes.</title>
        <authorList>
            <person name="Spang A."/>
            <person name="Saw J.H."/>
            <person name="Jorgensen S.L."/>
            <person name="Zaremba-Niedzwiedzka K."/>
            <person name="Martijn J."/>
            <person name="Lind A.E."/>
            <person name="van Eijk R."/>
            <person name="Schleper C."/>
            <person name="Guy L."/>
            <person name="Ettema T.J."/>
        </authorList>
    </citation>
    <scope>NUCLEOTIDE SEQUENCE</scope>
</reference>
<dbReference type="InterPro" id="IPR038718">
    <property type="entry name" value="SNF2-like_sf"/>
</dbReference>
<dbReference type="SUPFAM" id="SSF56024">
    <property type="entry name" value="Phospholipase D/nuclease"/>
    <property type="match status" value="1"/>
</dbReference>
<name>A0A0F9U243_9ZZZZ</name>
<dbReference type="InterPro" id="IPR000330">
    <property type="entry name" value="SNF2_N"/>
</dbReference>
<evidence type="ECO:0008006" key="5">
    <source>
        <dbReference type="Google" id="ProtNLM"/>
    </source>
</evidence>
<evidence type="ECO:0000259" key="2">
    <source>
        <dbReference type="PROSITE" id="PS51192"/>
    </source>
</evidence>
<dbReference type="CDD" id="cd18793">
    <property type="entry name" value="SF2_C_SNF"/>
    <property type="match status" value="1"/>
</dbReference>
<dbReference type="Gene3D" id="3.40.50.10810">
    <property type="entry name" value="Tandem AAA-ATPase domain"/>
    <property type="match status" value="1"/>
</dbReference>
<dbReference type="InterPro" id="IPR014001">
    <property type="entry name" value="Helicase_ATP-bd"/>
</dbReference>
<comment type="caution">
    <text evidence="4">The sequence shown here is derived from an EMBL/GenBank/DDBJ whole genome shotgun (WGS) entry which is preliminary data.</text>
</comment>
<gene>
    <name evidence="4" type="ORF">LCGC14_0659970</name>
</gene>
<protein>
    <recommendedName>
        <fullName evidence="5">Helicase ATP-binding domain-containing protein</fullName>
    </recommendedName>
</protein>
<dbReference type="Gene3D" id="3.30.870.10">
    <property type="entry name" value="Endonuclease Chain A"/>
    <property type="match status" value="1"/>
</dbReference>
<dbReference type="SMART" id="SM00490">
    <property type="entry name" value="HELICc"/>
    <property type="match status" value="1"/>
</dbReference>
<dbReference type="PROSITE" id="PS51192">
    <property type="entry name" value="HELICASE_ATP_BIND_1"/>
    <property type="match status" value="1"/>
</dbReference>
<dbReference type="AlphaFoldDB" id="A0A0F9U243"/>
<organism evidence="4">
    <name type="scientific">marine sediment metagenome</name>
    <dbReference type="NCBI Taxonomy" id="412755"/>
    <lineage>
        <taxon>unclassified sequences</taxon>
        <taxon>metagenomes</taxon>
        <taxon>ecological metagenomes</taxon>
    </lineage>
</organism>
<dbReference type="SUPFAM" id="SSF52540">
    <property type="entry name" value="P-loop containing nucleoside triphosphate hydrolases"/>
    <property type="match status" value="2"/>
</dbReference>
<dbReference type="InterPro" id="IPR027417">
    <property type="entry name" value="P-loop_NTPase"/>
</dbReference>
<dbReference type="Gene3D" id="3.40.50.300">
    <property type="entry name" value="P-loop containing nucleotide triphosphate hydrolases"/>
    <property type="match status" value="1"/>
</dbReference>
<dbReference type="InterPro" id="IPR001650">
    <property type="entry name" value="Helicase_C-like"/>
</dbReference>
<keyword evidence="1" id="KW-0378">Hydrolase</keyword>
<evidence type="ECO:0000256" key="1">
    <source>
        <dbReference type="ARBA" id="ARBA00022801"/>
    </source>
</evidence>
<proteinExistence type="predicted"/>
<dbReference type="PANTHER" id="PTHR45766">
    <property type="entry name" value="DNA ANNEALING HELICASE AND ENDONUCLEASE ZRANB3 FAMILY MEMBER"/>
    <property type="match status" value="1"/>
</dbReference>
<dbReference type="InterPro" id="IPR049730">
    <property type="entry name" value="SNF2/RAD54-like_C"/>
</dbReference>
<dbReference type="Pfam" id="PF00271">
    <property type="entry name" value="Helicase_C"/>
    <property type="match status" value="1"/>
</dbReference>
<feature type="domain" description="Helicase ATP-binding" evidence="2">
    <location>
        <begin position="257"/>
        <end position="449"/>
    </location>
</feature>
<evidence type="ECO:0000259" key="3">
    <source>
        <dbReference type="PROSITE" id="PS51194"/>
    </source>
</evidence>
<dbReference type="GO" id="GO:0005524">
    <property type="term" value="F:ATP binding"/>
    <property type="evidence" value="ECO:0007669"/>
    <property type="project" value="InterPro"/>
</dbReference>
<dbReference type="PANTHER" id="PTHR45766:SF6">
    <property type="entry name" value="SWI_SNF-RELATED MATRIX-ASSOCIATED ACTIN-DEPENDENT REGULATOR OF CHROMATIN SUBFAMILY A-LIKE PROTEIN 1"/>
    <property type="match status" value="1"/>
</dbReference>
<dbReference type="GO" id="GO:0016787">
    <property type="term" value="F:hydrolase activity"/>
    <property type="evidence" value="ECO:0007669"/>
    <property type="project" value="UniProtKB-KW"/>
</dbReference>
<accession>A0A0F9U243</accession>
<sequence length="1235" mass="144388">MSYILDNSPDRKVIKTIKKLIAKSKEANFAVGYFFLSGWNLIKEKLPADMKKGFFNILIGRELDFPTFKEISTGYKLRIKTKLLEDLNGELNNENIKNLTGLYQLIQDGYIDFKVFTEGKLHSKLYLFINNPSQLEDSEEFTPGAAIVGSSNFTRPGTETSKELNTRFTDREQVIYLYKWFYDLWNHHSEDFKDDLIEIIKFSNALSPRKKNPFGKYVSPKTLFKYLTWIWLKGRIDPIEKEDILAQFQLVGVLNAIEIISEFNGCIIADSVGLGKSFIGAGLIEQYITGDLLEWDPKSYGIDKPRKVLLILPPALIKQWRHLLFKTGDFFSKTHNVKLETENKIVKYQVIGNNYAGEVHFLSLGKFGMMSPETLYSSDFHKDYDLILIDEAHKFRNRATNRWKNAKALRFKEKNDQNSFRNKFILLTATPINNNIWDIYNLIKLFSDNNFTNFKRRNIQLTKLFMDYRDIKIKMKEDDSLEKELAIKAQEIKDDVFKKLIVLRTRKYIMDSFGENGKINIRGVEYSFKDPIPDKITYNRKERKFVKYYEFVESLEELFEDLEFTFIKLYSSGYVAFSGDKAVDEDSEDSKIMVPIGGILKFLLVKRLESSIFAFDRTLTKLLIKNELFLKELIVFIDMAKNLNSSDFLNELKEFSSGCIKIAKKEDAIKDFEEDDVDIEEGRIDPRLRMIINLLTYNEEELIQTIKNTCKKESDFYDYCDTTDELDLLISSLRVGLNAFKDELIRDKRLMTDLKVQIDDIKLLEQSGMPLVVGEFSGGAGKVKIPVYYDPKFQQLKDLIYDDINEKKFIIFTQYRDTAYYIYKNLLYWAKEQQKTLTYLFSKEGLKIKIVTGDLNQQQKENLIERFAPIANNSKRYFRSDIEILVSTDSLSEGVNLQDADGVINYDLPWNPMKIVQRVGRVNRIGNERDVFVKNFSPGVELNAIIGIIEKLSSKIKDITYLVGKEFYILSEEEEIRHETFEKKINDLASAKLSELEKLSQTGDAKYLTDIVQKEEIEKFKLLNFIQAELKLRKHDFDEIQQYIDKKKTLYTLTKNRDLFRVYELYRGTTKANQYILTLEGKDVKETTCKVFKDLWNVEEHDGEFNIKIVHDRIKTLDLYFEREIMDKYKGMIVQKGFLKKLLVFLRQQKLHKTLDEKDIDRSKIIALVDYLPLVEMSTRDIGDFKKHLIEKGAIDKNENINTLPILIEESYAFLNPGSDTNRRLYYKVLGWAGQ</sequence>
<feature type="domain" description="Helicase C-terminal" evidence="3">
    <location>
        <begin position="795"/>
        <end position="989"/>
    </location>
</feature>
<dbReference type="SMART" id="SM00487">
    <property type="entry name" value="DEXDc"/>
    <property type="match status" value="1"/>
</dbReference>
<dbReference type="PROSITE" id="PS51194">
    <property type="entry name" value="HELICASE_CTER"/>
    <property type="match status" value="1"/>
</dbReference>
<dbReference type="Pfam" id="PF00176">
    <property type="entry name" value="SNF2-rel_dom"/>
    <property type="match status" value="1"/>
</dbReference>